<evidence type="ECO:0000259" key="1">
    <source>
        <dbReference type="PROSITE" id="PS50943"/>
    </source>
</evidence>
<name>A0ABV1AXX7_9FIRM</name>
<sequence length="84" mass="9375">MNFIMTVKDAVAKRFEQLCDQRGICPNELATRAGVTPSTVYSMFDSSRQSIAVVTVKKLCDGLDITLAEFFSGPLFDELEQEIH</sequence>
<dbReference type="Proteomes" id="UP001457197">
    <property type="component" value="Unassembled WGS sequence"/>
</dbReference>
<dbReference type="CDD" id="cd00093">
    <property type="entry name" value="HTH_XRE"/>
    <property type="match status" value="1"/>
</dbReference>
<protein>
    <submittedName>
        <fullName evidence="2">Helix-turn-helix transcriptional regulator</fullName>
    </submittedName>
</protein>
<dbReference type="PROSITE" id="PS50943">
    <property type="entry name" value="HTH_CROC1"/>
    <property type="match status" value="1"/>
</dbReference>
<evidence type="ECO:0000313" key="2">
    <source>
        <dbReference type="EMBL" id="MEQ2362949.1"/>
    </source>
</evidence>
<dbReference type="InterPro" id="IPR001387">
    <property type="entry name" value="Cro/C1-type_HTH"/>
</dbReference>
<organism evidence="2 3">
    <name type="scientific">Faecalibacterium tardum</name>
    <dbReference type="NCBI Taxonomy" id="3133156"/>
    <lineage>
        <taxon>Bacteria</taxon>
        <taxon>Bacillati</taxon>
        <taxon>Bacillota</taxon>
        <taxon>Clostridia</taxon>
        <taxon>Eubacteriales</taxon>
        <taxon>Oscillospiraceae</taxon>
        <taxon>Faecalibacterium</taxon>
    </lineage>
</organism>
<keyword evidence="3" id="KW-1185">Reference proteome</keyword>
<dbReference type="SUPFAM" id="SSF47413">
    <property type="entry name" value="lambda repressor-like DNA-binding domains"/>
    <property type="match status" value="1"/>
</dbReference>
<accession>A0ABV1AXX7</accession>
<reference evidence="2 3" key="1">
    <citation type="submission" date="2024-03" db="EMBL/GenBank/DDBJ databases">
        <title>Human intestinal bacterial collection.</title>
        <authorList>
            <person name="Pauvert C."/>
            <person name="Hitch T.C.A."/>
            <person name="Clavel T."/>
        </authorList>
    </citation>
    <scope>NUCLEOTIDE SEQUENCE [LARGE SCALE GENOMIC DNA]</scope>
    <source>
        <strain evidence="2 3">CLA-AA-H175</strain>
    </source>
</reference>
<comment type="caution">
    <text evidence="2">The sequence shown here is derived from an EMBL/GenBank/DDBJ whole genome shotgun (WGS) entry which is preliminary data.</text>
</comment>
<dbReference type="EMBL" id="JBBMEO010000030">
    <property type="protein sequence ID" value="MEQ2362949.1"/>
    <property type="molecule type" value="Genomic_DNA"/>
</dbReference>
<feature type="domain" description="HTH cro/C1-type" evidence="1">
    <location>
        <begin position="28"/>
        <end position="70"/>
    </location>
</feature>
<dbReference type="Pfam" id="PF13443">
    <property type="entry name" value="HTH_26"/>
    <property type="match status" value="1"/>
</dbReference>
<gene>
    <name evidence="2" type="ORF">WMO44_12510</name>
</gene>
<dbReference type="InterPro" id="IPR010982">
    <property type="entry name" value="Lambda_DNA-bd_dom_sf"/>
</dbReference>
<proteinExistence type="predicted"/>
<dbReference type="Gene3D" id="1.10.260.40">
    <property type="entry name" value="lambda repressor-like DNA-binding domains"/>
    <property type="match status" value="1"/>
</dbReference>
<dbReference type="SMART" id="SM00530">
    <property type="entry name" value="HTH_XRE"/>
    <property type="match status" value="1"/>
</dbReference>
<evidence type="ECO:0000313" key="3">
    <source>
        <dbReference type="Proteomes" id="UP001457197"/>
    </source>
</evidence>